<dbReference type="AlphaFoldDB" id="A0A940XZB0"/>
<name>A0A940XZB0_9ACTN</name>
<gene>
    <name evidence="1" type="ORF">J8N05_36350</name>
</gene>
<reference evidence="1 2" key="1">
    <citation type="submission" date="2021-04" db="EMBL/GenBank/DDBJ databases">
        <authorList>
            <person name="Tang X."/>
            <person name="Zhou X."/>
            <person name="Chen X."/>
            <person name="Cernava T."/>
            <person name="Zhang C."/>
        </authorList>
    </citation>
    <scope>NUCLEOTIDE SEQUENCE [LARGE SCALE GENOMIC DNA]</scope>
    <source>
        <strain evidence="1 2">BH-SS-21</strain>
    </source>
</reference>
<accession>A0A940XZB0</accession>
<comment type="caution">
    <text evidence="1">The sequence shown here is derived from an EMBL/GenBank/DDBJ whole genome shotgun (WGS) entry which is preliminary data.</text>
</comment>
<dbReference type="Proteomes" id="UP000677413">
    <property type="component" value="Unassembled WGS sequence"/>
</dbReference>
<keyword evidence="2" id="KW-1185">Reference proteome</keyword>
<evidence type="ECO:0000313" key="2">
    <source>
        <dbReference type="Proteomes" id="UP000677413"/>
    </source>
</evidence>
<evidence type="ECO:0000313" key="1">
    <source>
        <dbReference type="EMBL" id="MBQ0853637.1"/>
    </source>
</evidence>
<organism evidence="1 2">
    <name type="scientific">Streptomyces liliiviolaceus</name>
    <dbReference type="NCBI Taxonomy" id="2823109"/>
    <lineage>
        <taxon>Bacteria</taxon>
        <taxon>Bacillati</taxon>
        <taxon>Actinomycetota</taxon>
        <taxon>Actinomycetes</taxon>
        <taxon>Kitasatosporales</taxon>
        <taxon>Streptomycetaceae</taxon>
        <taxon>Streptomyces</taxon>
    </lineage>
</organism>
<sequence>MPRKRPGALRAEQSLRVAWGLPPERIHGLSARTSVAIDRVERLSGDYYVYPGATDRALRQYRAFLQPPGRRPLYPQDVECSCRGCSFDDVRHARDVLEEVLRQLPPRPRAQLQRQVRALDAKYVERTLPDPFAADRQWRSDLWWRRRLAG</sequence>
<dbReference type="EMBL" id="JAGPYQ010000002">
    <property type="protein sequence ID" value="MBQ0853637.1"/>
    <property type="molecule type" value="Genomic_DNA"/>
</dbReference>
<protein>
    <submittedName>
        <fullName evidence="1">Uncharacterized protein</fullName>
    </submittedName>
</protein>
<proteinExistence type="predicted"/>